<evidence type="ECO:0000313" key="1">
    <source>
        <dbReference type="EMBL" id="KAF1954515.1"/>
    </source>
</evidence>
<evidence type="ECO:0008006" key="3">
    <source>
        <dbReference type="Google" id="ProtNLM"/>
    </source>
</evidence>
<organism evidence="1 2">
    <name type="scientific">Byssothecium circinans</name>
    <dbReference type="NCBI Taxonomy" id="147558"/>
    <lineage>
        <taxon>Eukaryota</taxon>
        <taxon>Fungi</taxon>
        <taxon>Dikarya</taxon>
        <taxon>Ascomycota</taxon>
        <taxon>Pezizomycotina</taxon>
        <taxon>Dothideomycetes</taxon>
        <taxon>Pleosporomycetidae</taxon>
        <taxon>Pleosporales</taxon>
        <taxon>Massarineae</taxon>
        <taxon>Massarinaceae</taxon>
        <taxon>Byssothecium</taxon>
    </lineage>
</organism>
<keyword evidence="2" id="KW-1185">Reference proteome</keyword>
<sequence length="146" mass="16881">MRHKTRAISDQLLLSRSIMEEGIPPPPDCLYPSYEEAYDSLKSHGIQHGYGFHFNQSRPTNSKVKTRYFYYCDKSRVYESKATKLKTSSRATGCLFRLIIYKTKKTSGCGRSQTRITTISHQSILVRTTAIANVHRQSIFNQRPDW</sequence>
<dbReference type="Proteomes" id="UP000800035">
    <property type="component" value="Unassembled WGS sequence"/>
</dbReference>
<accession>A0A6A5TP84</accession>
<protein>
    <recommendedName>
        <fullName evidence="3">FAR1 domain-containing protein</fullName>
    </recommendedName>
</protein>
<name>A0A6A5TP84_9PLEO</name>
<proteinExistence type="predicted"/>
<evidence type="ECO:0000313" key="2">
    <source>
        <dbReference type="Proteomes" id="UP000800035"/>
    </source>
</evidence>
<dbReference type="OrthoDB" id="1421156at2759"/>
<gene>
    <name evidence="1" type="ORF">CC80DRAFT_536700</name>
</gene>
<dbReference type="AlphaFoldDB" id="A0A6A5TP84"/>
<reference evidence="1" key="1">
    <citation type="journal article" date="2020" name="Stud. Mycol.">
        <title>101 Dothideomycetes genomes: a test case for predicting lifestyles and emergence of pathogens.</title>
        <authorList>
            <person name="Haridas S."/>
            <person name="Albert R."/>
            <person name="Binder M."/>
            <person name="Bloem J."/>
            <person name="Labutti K."/>
            <person name="Salamov A."/>
            <person name="Andreopoulos B."/>
            <person name="Baker S."/>
            <person name="Barry K."/>
            <person name="Bills G."/>
            <person name="Bluhm B."/>
            <person name="Cannon C."/>
            <person name="Castanera R."/>
            <person name="Culley D."/>
            <person name="Daum C."/>
            <person name="Ezra D."/>
            <person name="Gonzalez J."/>
            <person name="Henrissat B."/>
            <person name="Kuo A."/>
            <person name="Liang C."/>
            <person name="Lipzen A."/>
            <person name="Lutzoni F."/>
            <person name="Magnuson J."/>
            <person name="Mondo S."/>
            <person name="Nolan M."/>
            <person name="Ohm R."/>
            <person name="Pangilinan J."/>
            <person name="Park H.-J."/>
            <person name="Ramirez L."/>
            <person name="Alfaro M."/>
            <person name="Sun H."/>
            <person name="Tritt A."/>
            <person name="Yoshinaga Y."/>
            <person name="Zwiers L.-H."/>
            <person name="Turgeon B."/>
            <person name="Goodwin S."/>
            <person name="Spatafora J."/>
            <person name="Crous P."/>
            <person name="Grigoriev I."/>
        </authorList>
    </citation>
    <scope>NUCLEOTIDE SEQUENCE</scope>
    <source>
        <strain evidence="1">CBS 675.92</strain>
    </source>
</reference>
<dbReference type="EMBL" id="ML976998">
    <property type="protein sequence ID" value="KAF1954515.1"/>
    <property type="molecule type" value="Genomic_DNA"/>
</dbReference>